<evidence type="ECO:0000259" key="7">
    <source>
        <dbReference type="Pfam" id="PF00266"/>
    </source>
</evidence>
<dbReference type="InterPro" id="IPR015421">
    <property type="entry name" value="PyrdxlP-dep_Trfase_major"/>
</dbReference>
<feature type="domain" description="Aminotransferase class V" evidence="7">
    <location>
        <begin position="18"/>
        <end position="194"/>
    </location>
</feature>
<dbReference type="PANTHER" id="PTHR42778:SF1">
    <property type="entry name" value="2-AMINOETHYLPHOSPHONATE--PYRUVATE TRANSAMINASE"/>
    <property type="match status" value="1"/>
</dbReference>
<sequence length="342" mass="37672">MDPETLAVGAEALPYFRTDEFSEKMVAMRDRIQRVCRASASSRLAVITGSGTAAMEAAVASMFGGDDRVLVINGGGFGERFSELCRCHSIPYNELILAHDEELDAAHFEGVDGRQYTGLLVNVHETSTGQLYDMSLISGFCREYGLTLVVDAISSLLADDYRMDEWGVDATIFSSHKALAVSPGLSFVLVNEETWHSRIAGKRRAGVFYLDLRDHIMNMERGQTPFTPSVGVVLQVEEKLARVEARGVSYFLHKTRCLAEGFREDIKKRTNLVVPGFRISNALTPLFFPDGGAEKCFSRLRDDHGLIVTPSGGENKDKMIRVGHMGNLTQDDHDTLVSALAV</sequence>
<dbReference type="Gene3D" id="3.40.640.10">
    <property type="entry name" value="Type I PLP-dependent aspartate aminotransferase-like (Major domain)"/>
    <property type="match status" value="1"/>
</dbReference>
<dbReference type="EMBL" id="FOEG01000001">
    <property type="protein sequence ID" value="SEO58038.1"/>
    <property type="molecule type" value="Genomic_DNA"/>
</dbReference>
<evidence type="ECO:0000256" key="3">
    <source>
        <dbReference type="ARBA" id="ARBA00022679"/>
    </source>
</evidence>
<evidence type="ECO:0000256" key="5">
    <source>
        <dbReference type="PIRSR" id="PIRSR000524-1"/>
    </source>
</evidence>
<evidence type="ECO:0000313" key="8">
    <source>
        <dbReference type="EMBL" id="SEO58038.1"/>
    </source>
</evidence>
<keyword evidence="3 8" id="KW-0808">Transferase</keyword>
<dbReference type="Pfam" id="PF00266">
    <property type="entry name" value="Aminotran_5"/>
    <property type="match status" value="1"/>
</dbReference>
<comment type="cofactor">
    <cofactor evidence="1 6">
        <name>pyridoxal 5'-phosphate</name>
        <dbReference type="ChEBI" id="CHEBI:597326"/>
    </cofactor>
</comment>
<feature type="binding site" evidence="5">
    <location>
        <position position="321"/>
    </location>
    <ligand>
        <name>substrate</name>
    </ligand>
</feature>
<dbReference type="InterPro" id="IPR024169">
    <property type="entry name" value="SP_NH2Trfase/AEP_transaminase"/>
</dbReference>
<evidence type="ECO:0000313" key="9">
    <source>
        <dbReference type="Proteomes" id="UP000199657"/>
    </source>
</evidence>
<dbReference type="PANTHER" id="PTHR42778">
    <property type="entry name" value="2-AMINOETHYLPHOSPHONATE--PYRUVATE TRANSAMINASE"/>
    <property type="match status" value="1"/>
</dbReference>
<dbReference type="Gene3D" id="3.90.1150.10">
    <property type="entry name" value="Aspartate Aminotransferase, domain 1"/>
    <property type="match status" value="1"/>
</dbReference>
<proteinExistence type="predicted"/>
<dbReference type="STRING" id="406100.SAMN04488052_101808"/>
<dbReference type="Proteomes" id="UP000199657">
    <property type="component" value="Unassembled WGS sequence"/>
</dbReference>
<keyword evidence="9" id="KW-1185">Reference proteome</keyword>
<evidence type="ECO:0000256" key="4">
    <source>
        <dbReference type="ARBA" id="ARBA00022898"/>
    </source>
</evidence>
<dbReference type="InterPro" id="IPR015422">
    <property type="entry name" value="PyrdxlP-dep_Trfase_small"/>
</dbReference>
<keyword evidence="4 6" id="KW-0663">Pyridoxal phosphate</keyword>
<dbReference type="AlphaFoldDB" id="A0A1H8QVS9"/>
<evidence type="ECO:0000256" key="1">
    <source>
        <dbReference type="ARBA" id="ARBA00001933"/>
    </source>
</evidence>
<protein>
    <submittedName>
        <fullName evidence="8">Aspartate aminotransferase</fullName>
    </submittedName>
</protein>
<keyword evidence="2 8" id="KW-0032">Aminotransferase</keyword>
<evidence type="ECO:0000256" key="6">
    <source>
        <dbReference type="PIRSR" id="PIRSR000524-50"/>
    </source>
</evidence>
<dbReference type="GO" id="GO:0008483">
    <property type="term" value="F:transaminase activity"/>
    <property type="evidence" value="ECO:0007669"/>
    <property type="project" value="UniProtKB-KW"/>
</dbReference>
<dbReference type="PIRSF" id="PIRSF000524">
    <property type="entry name" value="SPT"/>
    <property type="match status" value="1"/>
</dbReference>
<reference evidence="8 9" key="1">
    <citation type="submission" date="2016-10" db="EMBL/GenBank/DDBJ databases">
        <authorList>
            <person name="de Groot N.N."/>
        </authorList>
    </citation>
    <scope>NUCLEOTIDE SEQUENCE [LARGE SCALE GENOMIC DNA]</scope>
    <source>
        <strain evidence="8 9">CGMCC 1.6291</strain>
    </source>
</reference>
<organism evidence="8 9">
    <name type="scientific">Aquisalimonas asiatica</name>
    <dbReference type="NCBI Taxonomy" id="406100"/>
    <lineage>
        <taxon>Bacteria</taxon>
        <taxon>Pseudomonadati</taxon>
        <taxon>Pseudomonadota</taxon>
        <taxon>Gammaproteobacteria</taxon>
        <taxon>Chromatiales</taxon>
        <taxon>Ectothiorhodospiraceae</taxon>
        <taxon>Aquisalimonas</taxon>
    </lineage>
</organism>
<dbReference type="SUPFAM" id="SSF53383">
    <property type="entry name" value="PLP-dependent transferases"/>
    <property type="match status" value="1"/>
</dbReference>
<feature type="modified residue" description="N6-(pyridoxal phosphate)lysine" evidence="6">
    <location>
        <position position="177"/>
    </location>
</feature>
<evidence type="ECO:0000256" key="2">
    <source>
        <dbReference type="ARBA" id="ARBA00022576"/>
    </source>
</evidence>
<dbReference type="InterPro" id="IPR000192">
    <property type="entry name" value="Aminotrans_V_dom"/>
</dbReference>
<accession>A0A1H8QVS9</accession>
<dbReference type="InterPro" id="IPR015424">
    <property type="entry name" value="PyrdxlP-dep_Trfase"/>
</dbReference>
<gene>
    <name evidence="8" type="ORF">SAMN04488052_101808</name>
</gene>
<name>A0A1H8QVS9_9GAMM</name>